<dbReference type="PRINTS" id="PR00344">
    <property type="entry name" value="BCTRLSENSOR"/>
</dbReference>
<dbReference type="InterPro" id="IPR004358">
    <property type="entry name" value="Sig_transdc_His_kin-like_C"/>
</dbReference>
<evidence type="ECO:0000259" key="2">
    <source>
        <dbReference type="PROSITE" id="PS50109"/>
    </source>
</evidence>
<dbReference type="InterPro" id="IPR013656">
    <property type="entry name" value="PAS_4"/>
</dbReference>
<dbReference type="SMART" id="SM00091">
    <property type="entry name" value="PAS"/>
    <property type="match status" value="3"/>
</dbReference>
<dbReference type="Pfam" id="PF00512">
    <property type="entry name" value="HisKA"/>
    <property type="match status" value="1"/>
</dbReference>
<feature type="domain" description="PAS" evidence="3">
    <location>
        <begin position="14"/>
        <end position="59"/>
    </location>
</feature>
<proteinExistence type="predicted"/>
<dbReference type="SMART" id="SM00086">
    <property type="entry name" value="PAC"/>
    <property type="match status" value="3"/>
</dbReference>
<dbReference type="InterPro" id="IPR003594">
    <property type="entry name" value="HATPase_dom"/>
</dbReference>
<dbReference type="SUPFAM" id="SSF55874">
    <property type="entry name" value="ATPase domain of HSP90 chaperone/DNA topoisomerase II/histidine kinase"/>
    <property type="match status" value="1"/>
</dbReference>
<organism evidence="5 6">
    <name type="scientific">Halovenus rubra</name>
    <dbReference type="NCBI Taxonomy" id="869890"/>
    <lineage>
        <taxon>Archaea</taxon>
        <taxon>Methanobacteriati</taxon>
        <taxon>Methanobacteriota</taxon>
        <taxon>Stenosarchaea group</taxon>
        <taxon>Halobacteria</taxon>
        <taxon>Halobacteriales</taxon>
        <taxon>Haloarculaceae</taxon>
        <taxon>Halovenus</taxon>
    </lineage>
</organism>
<dbReference type="InterPro" id="IPR000700">
    <property type="entry name" value="PAS-assoc_C"/>
</dbReference>
<dbReference type="SUPFAM" id="SSF47384">
    <property type="entry name" value="Homodimeric domain of signal transducing histidine kinase"/>
    <property type="match status" value="1"/>
</dbReference>
<evidence type="ECO:0000259" key="4">
    <source>
        <dbReference type="PROSITE" id="PS50113"/>
    </source>
</evidence>
<dbReference type="InterPro" id="IPR000014">
    <property type="entry name" value="PAS"/>
</dbReference>
<evidence type="ECO:0000313" key="5">
    <source>
        <dbReference type="EMBL" id="MFC7124845.1"/>
    </source>
</evidence>
<protein>
    <submittedName>
        <fullName evidence="5">PAS domain S-box protein</fullName>
    </submittedName>
</protein>
<dbReference type="Pfam" id="PF08448">
    <property type="entry name" value="PAS_4"/>
    <property type="match status" value="1"/>
</dbReference>
<feature type="domain" description="PAS" evidence="3">
    <location>
        <begin position="256"/>
        <end position="302"/>
    </location>
</feature>
<dbReference type="InterPro" id="IPR036890">
    <property type="entry name" value="HATPase_C_sf"/>
</dbReference>
<name>A0ABD5X0W7_9EURY</name>
<dbReference type="EMBL" id="JBHSZQ010000002">
    <property type="protein sequence ID" value="MFC7124845.1"/>
    <property type="molecule type" value="Genomic_DNA"/>
</dbReference>
<dbReference type="Pfam" id="PF02518">
    <property type="entry name" value="HATPase_c"/>
    <property type="match status" value="1"/>
</dbReference>
<dbReference type="Proteomes" id="UP001596414">
    <property type="component" value="Unassembled WGS sequence"/>
</dbReference>
<evidence type="ECO:0000259" key="3">
    <source>
        <dbReference type="PROSITE" id="PS50112"/>
    </source>
</evidence>
<feature type="domain" description="PAC" evidence="4">
    <location>
        <begin position="327"/>
        <end position="381"/>
    </location>
</feature>
<gene>
    <name evidence="5" type="ORF">ACFQJ7_02165</name>
</gene>
<comment type="caution">
    <text evidence="5">The sequence shown here is derived from an EMBL/GenBank/DDBJ whole genome shotgun (WGS) entry which is preliminary data.</text>
</comment>
<accession>A0ABD5X0W7</accession>
<dbReference type="InterPro" id="IPR035965">
    <property type="entry name" value="PAS-like_dom_sf"/>
</dbReference>
<dbReference type="CDD" id="cd00082">
    <property type="entry name" value="HisKA"/>
    <property type="match status" value="1"/>
</dbReference>
<dbReference type="InterPro" id="IPR036097">
    <property type="entry name" value="HisK_dim/P_sf"/>
</dbReference>
<dbReference type="RefSeq" id="WP_267638380.1">
    <property type="nucleotide sequence ID" value="NZ_JAODIY010000013.1"/>
</dbReference>
<dbReference type="InterPro" id="IPR003661">
    <property type="entry name" value="HisK_dim/P_dom"/>
</dbReference>
<dbReference type="PANTHER" id="PTHR44757">
    <property type="entry name" value="DIGUANYLATE CYCLASE DGCP"/>
    <property type="match status" value="1"/>
</dbReference>
<dbReference type="PANTHER" id="PTHR44757:SF2">
    <property type="entry name" value="BIOFILM ARCHITECTURE MAINTENANCE PROTEIN MBAA"/>
    <property type="match status" value="1"/>
</dbReference>
<dbReference type="PROSITE" id="PS50113">
    <property type="entry name" value="PAC"/>
    <property type="match status" value="2"/>
</dbReference>
<dbReference type="CDD" id="cd00130">
    <property type="entry name" value="PAS"/>
    <property type="match status" value="3"/>
</dbReference>
<dbReference type="Gene3D" id="3.30.450.20">
    <property type="entry name" value="PAS domain"/>
    <property type="match status" value="3"/>
</dbReference>
<dbReference type="Gene3D" id="3.30.565.10">
    <property type="entry name" value="Histidine kinase-like ATPase, C-terminal domain"/>
    <property type="match status" value="1"/>
</dbReference>
<evidence type="ECO:0000313" key="6">
    <source>
        <dbReference type="Proteomes" id="UP001596414"/>
    </source>
</evidence>
<evidence type="ECO:0000256" key="1">
    <source>
        <dbReference type="ARBA" id="ARBA00022553"/>
    </source>
</evidence>
<dbReference type="PROSITE" id="PS50112">
    <property type="entry name" value="PAS"/>
    <property type="match status" value="3"/>
</dbReference>
<reference evidence="5 6" key="1">
    <citation type="journal article" date="2014" name="Int. J. Syst. Evol. Microbiol.">
        <title>Complete genome sequence of Corynebacterium casei LMG S-19264T (=DSM 44701T), isolated from a smear-ripened cheese.</title>
        <authorList>
            <consortium name="US DOE Joint Genome Institute (JGI-PGF)"/>
            <person name="Walter F."/>
            <person name="Albersmeier A."/>
            <person name="Kalinowski J."/>
            <person name="Ruckert C."/>
        </authorList>
    </citation>
    <scope>NUCLEOTIDE SEQUENCE [LARGE SCALE GENOMIC DNA]</scope>
    <source>
        <strain evidence="5 6">CGMCC 4.7215</strain>
    </source>
</reference>
<feature type="domain" description="PAS" evidence="3">
    <location>
        <begin position="137"/>
        <end position="180"/>
    </location>
</feature>
<dbReference type="SUPFAM" id="SSF55785">
    <property type="entry name" value="PYP-like sensor domain (PAS domain)"/>
    <property type="match status" value="3"/>
</dbReference>
<dbReference type="InterPro" id="IPR005467">
    <property type="entry name" value="His_kinase_dom"/>
</dbReference>
<dbReference type="PROSITE" id="PS50109">
    <property type="entry name" value="HIS_KIN"/>
    <property type="match status" value="1"/>
</dbReference>
<dbReference type="SMART" id="SM00387">
    <property type="entry name" value="HATPase_c"/>
    <property type="match status" value="1"/>
</dbReference>
<feature type="domain" description="Histidine kinase" evidence="2">
    <location>
        <begin position="385"/>
        <end position="593"/>
    </location>
</feature>
<dbReference type="InterPro" id="IPR052155">
    <property type="entry name" value="Biofilm_reg_signaling"/>
</dbReference>
<dbReference type="InterPro" id="IPR001610">
    <property type="entry name" value="PAC"/>
</dbReference>
<feature type="domain" description="PAC" evidence="4">
    <location>
        <begin position="81"/>
        <end position="136"/>
    </location>
</feature>
<keyword evidence="1" id="KW-0597">Phosphoprotein</keyword>
<dbReference type="AlphaFoldDB" id="A0ABD5X0W7"/>
<dbReference type="Pfam" id="PF13426">
    <property type="entry name" value="PAS_9"/>
    <property type="match status" value="2"/>
</dbReference>
<sequence length="597" mass="66711">MMTSIPDDIGDSLVLNSLQEPVFVVDADGNIVFLNERLSNVTAYSPEQLENISQLAEFLDVGFLSLRDGIQEVLAGEATDRRVEITMQNLKSAQDEGTIHVEARITPLDDDGMPAGAIVVLRDINTRKQMEKTLREREQRFRTMFESHSAPMLLIEPDSGQILNANEAATVFYGYGAEKLTSMRVQEINRLSEKEVARKRERANKENRNHFEFEHLLASGDVRTVEVYTTPIEIDGKELLFSIIHDISDRKQSEHELELYREAVSQTGHSVLITDEEGIIEFVNPAFEADTGYSQEEAIGKTPAILKSNKQSQAFYADLWNTILAGDVWEAELVNRSKSGQLYYVEQTIAPITDEDGKITNFVAVQSDITERKLREKRLSDLNRILRHNLRNALTAIEGYTRTLLKEVDEPQQHKLKRILAQAETLADTSEKITTVRQSLNDRYDIDVTCNVGAVLSEQVAEFEDSYPEASIEVDAESAELDLDAATLGTLLRELIDNAITHNDRENPCVTVTVETPTRPSEPIKVHVADNGPGVPEQERTAVEVGTDDPLIHSSGIGLAHVHWLVINYGGDVEIRDNEPRGTIVTLSLPPGEQSQS</sequence>
<dbReference type="NCBIfam" id="TIGR00229">
    <property type="entry name" value="sensory_box"/>
    <property type="match status" value="3"/>
</dbReference>